<dbReference type="InterPro" id="IPR017810">
    <property type="entry name" value="Mycothiol_biosynthesis_MshB"/>
</dbReference>
<dbReference type="InterPro" id="IPR003737">
    <property type="entry name" value="GlcNAc_PI_deacetylase-related"/>
</dbReference>
<evidence type="ECO:0000256" key="2">
    <source>
        <dbReference type="ARBA" id="ARBA00022801"/>
    </source>
</evidence>
<protein>
    <submittedName>
        <fullName evidence="3">GlcNAc-PI de-N-acetylase</fullName>
    </submittedName>
</protein>
<dbReference type="PANTHER" id="PTHR12993">
    <property type="entry name" value="N-ACETYLGLUCOSAMINYL-PHOSPHATIDYLINOSITOL DE-N-ACETYLASE-RELATED"/>
    <property type="match status" value="1"/>
</dbReference>
<dbReference type="GO" id="GO:0046872">
    <property type="term" value="F:metal ion binding"/>
    <property type="evidence" value="ECO:0007669"/>
    <property type="project" value="UniProtKB-KW"/>
</dbReference>
<dbReference type="EMBL" id="BNJF01000001">
    <property type="protein sequence ID" value="GHO42812.1"/>
    <property type="molecule type" value="Genomic_DNA"/>
</dbReference>
<dbReference type="GO" id="GO:0035595">
    <property type="term" value="F:N-acetylglucosaminylinositol deacetylase activity"/>
    <property type="evidence" value="ECO:0007669"/>
    <property type="project" value="InterPro"/>
</dbReference>
<evidence type="ECO:0000313" key="4">
    <source>
        <dbReference type="Proteomes" id="UP000612362"/>
    </source>
</evidence>
<dbReference type="InterPro" id="IPR024078">
    <property type="entry name" value="LmbE-like_dom_sf"/>
</dbReference>
<dbReference type="AlphaFoldDB" id="A0A8J3HRX7"/>
<comment type="caution">
    <text evidence="3">The sequence shown here is derived from an EMBL/GenBank/DDBJ whole genome shotgun (WGS) entry which is preliminary data.</text>
</comment>
<name>A0A8J3HRX7_9CHLR</name>
<proteinExistence type="predicted"/>
<dbReference type="NCBIfam" id="TIGR03445">
    <property type="entry name" value="mycothiol_MshB"/>
    <property type="match status" value="1"/>
</dbReference>
<dbReference type="Pfam" id="PF02585">
    <property type="entry name" value="PIG-L"/>
    <property type="match status" value="1"/>
</dbReference>
<reference evidence="3" key="1">
    <citation type="submission" date="2020-10" db="EMBL/GenBank/DDBJ databases">
        <title>Taxonomic study of unclassified bacteria belonging to the class Ktedonobacteria.</title>
        <authorList>
            <person name="Yabe S."/>
            <person name="Wang C.M."/>
            <person name="Zheng Y."/>
            <person name="Sakai Y."/>
            <person name="Cavaletti L."/>
            <person name="Monciardini P."/>
            <person name="Donadio S."/>
        </authorList>
    </citation>
    <scope>NUCLEOTIDE SEQUENCE</scope>
    <source>
        <strain evidence="3">SOSP1-1</strain>
    </source>
</reference>
<gene>
    <name evidence="3" type="ORF">KSX_09750</name>
</gene>
<keyword evidence="2" id="KW-0378">Hydrolase</keyword>
<dbReference type="Gene3D" id="3.40.50.10320">
    <property type="entry name" value="LmbE-like"/>
    <property type="match status" value="1"/>
</dbReference>
<accession>A0A8J3HRX7</accession>
<dbReference type="RefSeq" id="WP_220192316.1">
    <property type="nucleotide sequence ID" value="NZ_BNJF01000001.1"/>
</dbReference>
<keyword evidence="1" id="KW-0479">Metal-binding</keyword>
<keyword evidence="4" id="KW-1185">Reference proteome</keyword>
<dbReference type="SUPFAM" id="SSF102588">
    <property type="entry name" value="LmbE-like"/>
    <property type="match status" value="1"/>
</dbReference>
<evidence type="ECO:0000313" key="3">
    <source>
        <dbReference type="EMBL" id="GHO42812.1"/>
    </source>
</evidence>
<sequence length="294" mass="32988">MTQTPQTPLTFMAVHAHPDDEVFGTGGILALLASRGVHTVLVTSTMGEEGEIVDPTLDEAAKQAMFPRLAEVRRQELQGAVEALNIQELRLLGYRDSGMAGTPSNNHPESFHRAVFDEALRRLVALIRELKPQVLVTYDAFGSYGHPDHLQAHRLTVAAFDAAADPRCYPDIPGAWQPLKLYYTAASRSRMQQMVKQMREQGIAGPWDNPNMNMDHMGTPDELLSTCVDVRPHIEQKLQALRAHRTQIAPDHFFLTLPPEQREQALGYEYFTLARDFTNRRSGLYEQDVFAGIL</sequence>
<evidence type="ECO:0000256" key="1">
    <source>
        <dbReference type="ARBA" id="ARBA00022723"/>
    </source>
</evidence>
<organism evidence="3 4">
    <name type="scientific">Ktedonospora formicarum</name>
    <dbReference type="NCBI Taxonomy" id="2778364"/>
    <lineage>
        <taxon>Bacteria</taxon>
        <taxon>Bacillati</taxon>
        <taxon>Chloroflexota</taxon>
        <taxon>Ktedonobacteria</taxon>
        <taxon>Ktedonobacterales</taxon>
        <taxon>Ktedonobacteraceae</taxon>
        <taxon>Ktedonospora</taxon>
    </lineage>
</organism>
<dbReference type="Proteomes" id="UP000612362">
    <property type="component" value="Unassembled WGS sequence"/>
</dbReference>
<dbReference type="PANTHER" id="PTHR12993:SF11">
    <property type="entry name" value="N-ACETYLGLUCOSAMINYL-PHOSPHATIDYLINOSITOL DE-N-ACETYLASE"/>
    <property type="match status" value="1"/>
</dbReference>